<accession>A0A848D5Q5</accession>
<dbReference type="EMBL" id="JABAGO010000101">
    <property type="protein sequence ID" value="NMF01537.1"/>
    <property type="molecule type" value="Genomic_DNA"/>
</dbReference>
<dbReference type="Proteomes" id="UP000561326">
    <property type="component" value="Unassembled WGS sequence"/>
</dbReference>
<proteinExistence type="predicted"/>
<evidence type="ECO:0000313" key="3">
    <source>
        <dbReference type="Proteomes" id="UP000561326"/>
    </source>
</evidence>
<gene>
    <name evidence="2" type="ORF">HF838_25465</name>
</gene>
<keyword evidence="1" id="KW-1133">Transmembrane helix</keyword>
<dbReference type="RefSeq" id="WP_168976823.1">
    <property type="nucleotide sequence ID" value="NZ_CAMJCG010000021.1"/>
</dbReference>
<feature type="transmembrane region" description="Helical" evidence="1">
    <location>
        <begin position="38"/>
        <end position="56"/>
    </location>
</feature>
<comment type="caution">
    <text evidence="2">The sequence shown here is derived from an EMBL/GenBank/DDBJ whole genome shotgun (WGS) entry which is preliminary data.</text>
</comment>
<keyword evidence="1" id="KW-0472">Membrane</keyword>
<protein>
    <submittedName>
        <fullName evidence="2">AzlD domain-containing protein</fullName>
    </submittedName>
</protein>
<feature type="transmembrane region" description="Helical" evidence="1">
    <location>
        <begin position="86"/>
        <end position="103"/>
    </location>
</feature>
<feature type="transmembrane region" description="Helical" evidence="1">
    <location>
        <begin position="63"/>
        <end position="80"/>
    </location>
</feature>
<dbReference type="InterPro" id="IPR008407">
    <property type="entry name" value="Brnchd-chn_aa_trnsp_AzlD"/>
</dbReference>
<dbReference type="AlphaFoldDB" id="A0A848D5Q5"/>
<evidence type="ECO:0000256" key="1">
    <source>
        <dbReference type="SAM" id="Phobius"/>
    </source>
</evidence>
<sequence length="104" mass="11425">MISHWILVGLLSLSTYISRIIGVEIMAGQELKPTLKAYFNYVPVAIISALIVKQILVPTDGQLTISLPIFIGCLFTTIAIKITKRFLPSVIIGIIIGLLVRSFL</sequence>
<name>A0A848D5Q5_ANEAE</name>
<keyword evidence="1" id="KW-0812">Transmembrane</keyword>
<organism evidence="2 3">
    <name type="scientific">Aneurinibacillus aneurinilyticus</name>
    <name type="common">Bacillus aneurinolyticus</name>
    <dbReference type="NCBI Taxonomy" id="1391"/>
    <lineage>
        <taxon>Bacteria</taxon>
        <taxon>Bacillati</taxon>
        <taxon>Bacillota</taxon>
        <taxon>Bacilli</taxon>
        <taxon>Bacillales</taxon>
        <taxon>Paenibacillaceae</taxon>
        <taxon>Aneurinibacillus group</taxon>
        <taxon>Aneurinibacillus</taxon>
    </lineage>
</organism>
<dbReference type="Pfam" id="PF05437">
    <property type="entry name" value="AzlD"/>
    <property type="match status" value="1"/>
</dbReference>
<reference evidence="2 3" key="1">
    <citation type="submission" date="2020-04" db="EMBL/GenBank/DDBJ databases">
        <authorList>
            <person name="Hitch T.C.A."/>
            <person name="Wylensek D."/>
            <person name="Clavel T."/>
        </authorList>
    </citation>
    <scope>NUCLEOTIDE SEQUENCE [LARGE SCALE GENOMIC DNA]</scope>
    <source>
        <strain evidence="2 3">WB01_D5_05</strain>
    </source>
</reference>
<evidence type="ECO:0000313" key="2">
    <source>
        <dbReference type="EMBL" id="NMF01537.1"/>
    </source>
</evidence>